<dbReference type="Pfam" id="PF01661">
    <property type="entry name" value="Macro"/>
    <property type="match status" value="1"/>
</dbReference>
<dbReference type="PROSITE" id="PS51154">
    <property type="entry name" value="MACRO"/>
    <property type="match status" value="1"/>
</dbReference>
<dbReference type="CDD" id="cd02901">
    <property type="entry name" value="Macro_Poa1p-like"/>
    <property type="match status" value="1"/>
</dbReference>
<dbReference type="InterPro" id="IPR002589">
    <property type="entry name" value="Macro_dom"/>
</dbReference>
<gene>
    <name evidence="6" type="ORF">BC938DRAFT_479088</name>
</gene>
<dbReference type="GO" id="GO:0140291">
    <property type="term" value="P:peptidyl-glutamate ADP-deribosylation"/>
    <property type="evidence" value="ECO:0007669"/>
    <property type="project" value="TreeGrafter"/>
</dbReference>
<evidence type="ECO:0000259" key="5">
    <source>
        <dbReference type="PROSITE" id="PS51154"/>
    </source>
</evidence>
<organism evidence="6 7">
    <name type="scientific">Jimgerdemannia flammicorona</name>
    <dbReference type="NCBI Taxonomy" id="994334"/>
    <lineage>
        <taxon>Eukaryota</taxon>
        <taxon>Fungi</taxon>
        <taxon>Fungi incertae sedis</taxon>
        <taxon>Mucoromycota</taxon>
        <taxon>Mucoromycotina</taxon>
        <taxon>Endogonomycetes</taxon>
        <taxon>Endogonales</taxon>
        <taxon>Endogonaceae</taxon>
        <taxon>Jimgerdemannia</taxon>
    </lineage>
</organism>
<reference evidence="6 7" key="1">
    <citation type="journal article" date="2018" name="New Phytol.">
        <title>Phylogenomics of Endogonaceae and evolution of mycorrhizas within Mucoromycota.</title>
        <authorList>
            <person name="Chang Y."/>
            <person name="Desiro A."/>
            <person name="Na H."/>
            <person name="Sandor L."/>
            <person name="Lipzen A."/>
            <person name="Clum A."/>
            <person name="Barry K."/>
            <person name="Grigoriev I.V."/>
            <person name="Martin F.M."/>
            <person name="Stajich J.E."/>
            <person name="Smith M.E."/>
            <person name="Bonito G."/>
            <person name="Spatafora J.W."/>
        </authorList>
    </citation>
    <scope>NUCLEOTIDE SEQUENCE [LARGE SCALE GENOMIC DNA]</scope>
    <source>
        <strain evidence="6 7">AD002</strain>
    </source>
</reference>
<dbReference type="SMART" id="SM00506">
    <property type="entry name" value="A1pp"/>
    <property type="match status" value="1"/>
</dbReference>
<dbReference type="SUPFAM" id="SSF52949">
    <property type="entry name" value="Macro domain-like"/>
    <property type="match status" value="1"/>
</dbReference>
<dbReference type="InterPro" id="IPR050892">
    <property type="entry name" value="ADP-ribose_metab_enzymes"/>
</dbReference>
<proteinExistence type="inferred from homology"/>
<comment type="catalytic activity">
    <reaction evidence="4">
        <text>ADP-alpha-D-ribose 1''-phosphate + H2O = ADP-D-ribose + phosphate</text>
        <dbReference type="Rhea" id="RHEA:25029"/>
        <dbReference type="ChEBI" id="CHEBI:15377"/>
        <dbReference type="ChEBI" id="CHEBI:43474"/>
        <dbReference type="ChEBI" id="CHEBI:57967"/>
        <dbReference type="ChEBI" id="CHEBI:58753"/>
        <dbReference type="EC" id="3.1.3.84"/>
    </reaction>
</comment>
<evidence type="ECO:0000313" key="7">
    <source>
        <dbReference type="Proteomes" id="UP000274822"/>
    </source>
</evidence>
<dbReference type="EC" id="3.1.3.84" evidence="2"/>
<dbReference type="PANTHER" id="PTHR12521:SF0">
    <property type="entry name" value="ADP-RIBOSE GLYCOHYDROLASE OARD1"/>
    <property type="match status" value="1"/>
</dbReference>
<evidence type="ECO:0000256" key="1">
    <source>
        <dbReference type="ARBA" id="ARBA00006575"/>
    </source>
</evidence>
<dbReference type="PANTHER" id="PTHR12521">
    <property type="entry name" value="PROTEIN C6ORF130"/>
    <property type="match status" value="1"/>
</dbReference>
<sequence length="149" mass="17235">MPLEFEELQGDLFSSPDPTDALAHCVSEDLHMGKGIAVPFKELFGQVDHLRSQRCGPGQVAYLTVPDTDPPRRIFYMITKRRYYDKPTRVDFTSSLRDLRRLCEELGVTTLAIPRIGSGLDRLPKAWVDRQIRDVFEGWDGRIRMYYLE</sequence>
<dbReference type="EMBL" id="RBNJ01003664">
    <property type="protein sequence ID" value="RUS30678.1"/>
    <property type="molecule type" value="Genomic_DNA"/>
</dbReference>
<evidence type="ECO:0000256" key="4">
    <source>
        <dbReference type="ARBA" id="ARBA00034427"/>
    </source>
</evidence>
<dbReference type="Gene3D" id="3.40.220.10">
    <property type="entry name" value="Leucine Aminopeptidase, subunit E, domain 1"/>
    <property type="match status" value="1"/>
</dbReference>
<comment type="similarity">
    <text evidence="1">Belongs to the POA1 family.</text>
</comment>
<feature type="domain" description="Macro" evidence="5">
    <location>
        <begin position="1"/>
        <end position="149"/>
    </location>
</feature>
<evidence type="ECO:0000256" key="2">
    <source>
        <dbReference type="ARBA" id="ARBA00012983"/>
    </source>
</evidence>
<evidence type="ECO:0000256" key="3">
    <source>
        <dbReference type="ARBA" id="ARBA00019744"/>
    </source>
</evidence>
<evidence type="ECO:0000313" key="6">
    <source>
        <dbReference type="EMBL" id="RUS30678.1"/>
    </source>
</evidence>
<dbReference type="AlphaFoldDB" id="A0A433QLN8"/>
<dbReference type="Proteomes" id="UP000274822">
    <property type="component" value="Unassembled WGS sequence"/>
</dbReference>
<comment type="caution">
    <text evidence="6">The sequence shown here is derived from an EMBL/GenBank/DDBJ whole genome shotgun (WGS) entry which is preliminary data.</text>
</comment>
<name>A0A433QLN8_9FUNG</name>
<dbReference type="InterPro" id="IPR043472">
    <property type="entry name" value="Macro_dom-like"/>
</dbReference>
<protein>
    <recommendedName>
        <fullName evidence="3">ADP-ribose 1''-phosphate phosphatase</fullName>
        <ecNumber evidence="2">3.1.3.84</ecNumber>
    </recommendedName>
</protein>
<accession>A0A433QLN8</accession>
<keyword evidence="7" id="KW-1185">Reference proteome</keyword>